<dbReference type="EMBL" id="JMKI01000031">
    <property type="protein sequence ID" value="KEJ92214.1"/>
    <property type="molecule type" value="Genomic_DNA"/>
</dbReference>
<dbReference type="AlphaFoldDB" id="A0A073IR20"/>
<dbReference type="InterPro" id="IPR002505">
    <property type="entry name" value="PTA_PTB"/>
</dbReference>
<dbReference type="InterPro" id="IPR012147">
    <property type="entry name" value="P_Ac_Bu_trans"/>
</dbReference>
<comment type="caution">
    <text evidence="5">The sequence shown here is derived from an EMBL/GenBank/DDBJ whole genome shotgun (WGS) entry which is preliminary data.</text>
</comment>
<dbReference type="PATRIC" id="fig|2754.20.peg.16"/>
<dbReference type="GO" id="GO:0016746">
    <property type="term" value="F:acyltransferase activity"/>
    <property type="evidence" value="ECO:0007669"/>
    <property type="project" value="UniProtKB-KW"/>
</dbReference>
<dbReference type="NCBIfam" id="NF004472">
    <property type="entry name" value="PRK05805.1"/>
    <property type="match status" value="1"/>
</dbReference>
<comment type="similarity">
    <text evidence="1">Belongs to the phosphate acetyltransferase and butyryltransferase family.</text>
</comment>
<sequence>MEQIRNLDQLLVYAREVGPKKLSVACAEDDVVMKAVEEARALGIVDAILVGNGEKIKAVLDKMGLDAANYEIVDEKRGHAAAALRAVELVSTGQADVLMKGMLETADFLRGVLNKEVGLRNGKALLSHAYIHQIEGYDHLFFVSDGVFNLYPDLKAKISIVKNVVALTHAFGLDNPKVAVLGAVEVVNPDMPPTVDAAALAQMSRRGQIKGCTIDGPLAIDNAVSEESAKHKGIKSEVAGRADVLIVPEIESGNILVKSIVYFSKNKTAAIVLGTKAPIVLTSRADSAETKLLSIASAVTLAAHQAK</sequence>
<dbReference type="Proteomes" id="UP000027665">
    <property type="component" value="Unassembled WGS sequence"/>
</dbReference>
<evidence type="ECO:0000256" key="1">
    <source>
        <dbReference type="ARBA" id="ARBA00005656"/>
    </source>
</evidence>
<name>A0A073IR20_9BACT</name>
<organism evidence="5 6">
    <name type="scientific">Synergistes jonesii</name>
    <dbReference type="NCBI Taxonomy" id="2754"/>
    <lineage>
        <taxon>Bacteria</taxon>
        <taxon>Thermotogati</taxon>
        <taxon>Synergistota</taxon>
        <taxon>Synergistia</taxon>
        <taxon>Synergistales</taxon>
        <taxon>Synergistaceae</taxon>
        <taxon>Synergistes</taxon>
    </lineage>
</organism>
<dbReference type="NCBIfam" id="NF006045">
    <property type="entry name" value="PRK08190.1"/>
    <property type="match status" value="1"/>
</dbReference>
<keyword evidence="2 5" id="KW-0808">Transferase</keyword>
<gene>
    <name evidence="5" type="ORF">EH55_04190</name>
</gene>
<dbReference type="STRING" id="2754.EH55_04190"/>
<dbReference type="PANTHER" id="PTHR43356:SF2">
    <property type="entry name" value="PHOSPHATE ACETYLTRANSFERASE"/>
    <property type="match status" value="1"/>
</dbReference>
<keyword evidence="3" id="KW-0012">Acyltransferase</keyword>
<proteinExistence type="inferred from homology"/>
<accession>A0A073IR20</accession>
<dbReference type="GeneID" id="90983510"/>
<dbReference type="OrthoDB" id="9774179at2"/>
<evidence type="ECO:0000256" key="2">
    <source>
        <dbReference type="ARBA" id="ARBA00022679"/>
    </source>
</evidence>
<dbReference type="InterPro" id="IPR050500">
    <property type="entry name" value="Phos_Acetyltrans/Butyryltrans"/>
</dbReference>
<evidence type="ECO:0000256" key="3">
    <source>
        <dbReference type="ARBA" id="ARBA00023315"/>
    </source>
</evidence>
<dbReference type="PIRSF" id="PIRSF000428">
    <property type="entry name" value="P_Ac_trans"/>
    <property type="match status" value="1"/>
</dbReference>
<dbReference type="eggNOG" id="COG0280">
    <property type="taxonomic scope" value="Bacteria"/>
</dbReference>
<protein>
    <submittedName>
        <fullName evidence="5">Phosphate butyryltransferase</fullName>
    </submittedName>
</protein>
<dbReference type="PANTHER" id="PTHR43356">
    <property type="entry name" value="PHOSPHATE ACETYLTRANSFERASE"/>
    <property type="match status" value="1"/>
</dbReference>
<evidence type="ECO:0000313" key="6">
    <source>
        <dbReference type="Proteomes" id="UP000027665"/>
    </source>
</evidence>
<dbReference type="RefSeq" id="WP_037975905.1">
    <property type="nucleotide sequence ID" value="NZ_JMKI01000031.1"/>
</dbReference>
<reference evidence="5 6" key="1">
    <citation type="submission" date="2014-04" db="EMBL/GenBank/DDBJ databases">
        <title>Draft Genome Sequence of Synergistes jonesii.</title>
        <authorList>
            <person name="Coil D.A."/>
            <person name="Eisen J.A."/>
            <person name="Holland-Moritz H.E."/>
        </authorList>
    </citation>
    <scope>NUCLEOTIDE SEQUENCE [LARGE SCALE GENOMIC DNA]</scope>
    <source>
        <strain evidence="5 6">78-1</strain>
    </source>
</reference>
<feature type="domain" description="Phosphate acetyl/butaryl transferase" evidence="4">
    <location>
        <begin position="83"/>
        <end position="298"/>
    </location>
</feature>
<keyword evidence="6" id="KW-1185">Reference proteome</keyword>
<evidence type="ECO:0000313" key="5">
    <source>
        <dbReference type="EMBL" id="KEJ92214.1"/>
    </source>
</evidence>
<dbReference type="Pfam" id="PF01515">
    <property type="entry name" value="PTA_PTB"/>
    <property type="match status" value="1"/>
</dbReference>
<dbReference type="SUPFAM" id="SSF53659">
    <property type="entry name" value="Isocitrate/Isopropylmalate dehydrogenase-like"/>
    <property type="match status" value="1"/>
</dbReference>
<evidence type="ECO:0000259" key="4">
    <source>
        <dbReference type="Pfam" id="PF01515"/>
    </source>
</evidence>
<dbReference type="Gene3D" id="3.40.718.10">
    <property type="entry name" value="Isopropylmalate Dehydrogenase"/>
    <property type="match status" value="1"/>
</dbReference>